<dbReference type="EMBL" id="JAWDGP010001678">
    <property type="protein sequence ID" value="KAK3789297.1"/>
    <property type="molecule type" value="Genomic_DNA"/>
</dbReference>
<name>A0AAE1AM83_9GAST</name>
<feature type="compositionally biased region" description="Basic residues" evidence="1">
    <location>
        <begin position="172"/>
        <end position="181"/>
    </location>
</feature>
<feature type="compositionally biased region" description="Polar residues" evidence="1">
    <location>
        <begin position="127"/>
        <end position="140"/>
    </location>
</feature>
<sequence>MIELGSKKLTEAEKAGPKENAAGRKAANPIEHLTGTSILWPSLTRIGTVLFAARLPNRDAPTGGGVKAENLDTAFSVALSGQTWATPQMLLVYRAPQFRLLFDADFAFVLAREKERYWKKKAEQTRQTRSNANATPGLSTKRSRDMSPAEYRRYRADQRRRERANLSSQKKTAIKLKRREKCRKEREEKDRHLASTSTSAKASSSRMRQSLYNLNHEEQSHLCRSLFQQAEPPQLDVEGELGIEATDENEHGPAAEENIPKAIHNQVKLFYSQDDISRMLPHSRYSTNMVLQESC</sequence>
<proteinExistence type="predicted"/>
<feature type="compositionally biased region" description="Basic and acidic residues" evidence="1">
    <location>
        <begin position="142"/>
        <end position="164"/>
    </location>
</feature>
<feature type="compositionally biased region" description="Basic and acidic residues" evidence="1">
    <location>
        <begin position="1"/>
        <end position="17"/>
    </location>
</feature>
<gene>
    <name evidence="2" type="ORF">RRG08_001687</name>
</gene>
<feature type="region of interest" description="Disordered" evidence="1">
    <location>
        <begin position="119"/>
        <end position="208"/>
    </location>
</feature>
<evidence type="ECO:0000313" key="3">
    <source>
        <dbReference type="Proteomes" id="UP001283361"/>
    </source>
</evidence>
<organism evidence="2 3">
    <name type="scientific">Elysia crispata</name>
    <name type="common">lettuce slug</name>
    <dbReference type="NCBI Taxonomy" id="231223"/>
    <lineage>
        <taxon>Eukaryota</taxon>
        <taxon>Metazoa</taxon>
        <taxon>Spiralia</taxon>
        <taxon>Lophotrochozoa</taxon>
        <taxon>Mollusca</taxon>
        <taxon>Gastropoda</taxon>
        <taxon>Heterobranchia</taxon>
        <taxon>Euthyneura</taxon>
        <taxon>Panpulmonata</taxon>
        <taxon>Sacoglossa</taxon>
        <taxon>Placobranchoidea</taxon>
        <taxon>Plakobranchidae</taxon>
        <taxon>Elysia</taxon>
    </lineage>
</organism>
<reference evidence="2" key="1">
    <citation type="journal article" date="2023" name="G3 (Bethesda)">
        <title>A reference genome for the long-term kleptoplast-retaining sea slug Elysia crispata morphotype clarki.</title>
        <authorList>
            <person name="Eastman K.E."/>
            <person name="Pendleton A.L."/>
            <person name="Shaikh M.A."/>
            <person name="Suttiyut T."/>
            <person name="Ogas R."/>
            <person name="Tomko P."/>
            <person name="Gavelis G."/>
            <person name="Widhalm J.R."/>
            <person name="Wisecaver J.H."/>
        </authorList>
    </citation>
    <scope>NUCLEOTIDE SEQUENCE</scope>
    <source>
        <strain evidence="2">ECLA1</strain>
    </source>
</reference>
<dbReference type="AlphaFoldDB" id="A0AAE1AM83"/>
<evidence type="ECO:0000256" key="1">
    <source>
        <dbReference type="SAM" id="MobiDB-lite"/>
    </source>
</evidence>
<feature type="compositionally biased region" description="Basic and acidic residues" evidence="1">
    <location>
        <begin position="182"/>
        <end position="193"/>
    </location>
</feature>
<evidence type="ECO:0000313" key="2">
    <source>
        <dbReference type="EMBL" id="KAK3789297.1"/>
    </source>
</evidence>
<dbReference type="Proteomes" id="UP001283361">
    <property type="component" value="Unassembled WGS sequence"/>
</dbReference>
<comment type="caution">
    <text evidence="2">The sequence shown here is derived from an EMBL/GenBank/DDBJ whole genome shotgun (WGS) entry which is preliminary data.</text>
</comment>
<protein>
    <submittedName>
        <fullName evidence="2">Uncharacterized protein</fullName>
    </submittedName>
</protein>
<accession>A0AAE1AM83</accession>
<feature type="compositionally biased region" description="Low complexity" evidence="1">
    <location>
        <begin position="194"/>
        <end position="205"/>
    </location>
</feature>
<keyword evidence="3" id="KW-1185">Reference proteome</keyword>
<feature type="region of interest" description="Disordered" evidence="1">
    <location>
        <begin position="1"/>
        <end position="27"/>
    </location>
</feature>